<sequence length="194" mass="22762">MAIWIIVTLLLTPWLWSLPVPKDLFWTNFREDVQEAKMNVTWKRGKVAPSDLTVFFLNWPREVVNQQLSVVMENLDIGNYFFAGHPRERVGVEERQKFFFFQFVLFIVGFASPHLNKYKKFLVVYSGLALLAVFIFEWRSFTQTLPLAVPFIVLMALGGRQIMTWQKKWRILFVSLAFLEVLAFGAFYIKGALR</sequence>
<evidence type="ECO:0000313" key="3">
    <source>
        <dbReference type="Proteomes" id="UP000034831"/>
    </source>
</evidence>
<feature type="transmembrane region" description="Helical" evidence="1">
    <location>
        <begin position="122"/>
        <end position="138"/>
    </location>
</feature>
<name>A0A0G1QQH1_9BACT</name>
<feature type="transmembrane region" description="Helical" evidence="1">
    <location>
        <begin position="98"/>
        <end position="115"/>
    </location>
</feature>
<keyword evidence="1" id="KW-0812">Transmembrane</keyword>
<proteinExistence type="predicted"/>
<protein>
    <submittedName>
        <fullName evidence="2">Uncharacterized protein</fullName>
    </submittedName>
</protein>
<dbReference type="EMBL" id="LCNC01000044">
    <property type="protein sequence ID" value="KKU47246.1"/>
    <property type="molecule type" value="Genomic_DNA"/>
</dbReference>
<dbReference type="Proteomes" id="UP000034831">
    <property type="component" value="Unassembled WGS sequence"/>
</dbReference>
<comment type="caution">
    <text evidence="2">The sequence shown here is derived from an EMBL/GenBank/DDBJ whole genome shotgun (WGS) entry which is preliminary data.</text>
</comment>
<accession>A0A0G1QQH1</accession>
<feature type="transmembrane region" description="Helical" evidence="1">
    <location>
        <begin position="144"/>
        <end position="159"/>
    </location>
</feature>
<feature type="transmembrane region" description="Helical" evidence="1">
    <location>
        <begin position="171"/>
        <end position="189"/>
    </location>
</feature>
<dbReference type="AlphaFoldDB" id="A0A0G1QQH1"/>
<organism evidence="2 3">
    <name type="scientific">Candidatus Woesebacteria bacterium GW2011_GWF2_46_8</name>
    <dbReference type="NCBI Taxonomy" id="1618604"/>
    <lineage>
        <taxon>Bacteria</taxon>
        <taxon>Candidatus Woeseibacteriota</taxon>
    </lineage>
</organism>
<reference evidence="2 3" key="1">
    <citation type="journal article" date="2015" name="Nature">
        <title>rRNA introns, odd ribosomes, and small enigmatic genomes across a large radiation of phyla.</title>
        <authorList>
            <person name="Brown C.T."/>
            <person name="Hug L.A."/>
            <person name="Thomas B.C."/>
            <person name="Sharon I."/>
            <person name="Castelle C.J."/>
            <person name="Singh A."/>
            <person name="Wilkins M.J."/>
            <person name="Williams K.H."/>
            <person name="Banfield J.F."/>
        </authorList>
    </citation>
    <scope>NUCLEOTIDE SEQUENCE [LARGE SCALE GENOMIC DNA]</scope>
</reference>
<evidence type="ECO:0000256" key="1">
    <source>
        <dbReference type="SAM" id="Phobius"/>
    </source>
</evidence>
<keyword evidence="1" id="KW-1133">Transmembrane helix</keyword>
<evidence type="ECO:0000313" key="2">
    <source>
        <dbReference type="EMBL" id="KKU47246.1"/>
    </source>
</evidence>
<gene>
    <name evidence="2" type="ORF">UX67_C0044G0004</name>
</gene>
<keyword evidence="1" id="KW-0472">Membrane</keyword>